<reference evidence="1" key="1">
    <citation type="submission" date="2021-06" db="EMBL/GenBank/DDBJ databases">
        <authorList>
            <person name="Hodson N. C."/>
            <person name="Mongue J. A."/>
            <person name="Jaron S. K."/>
        </authorList>
    </citation>
    <scope>NUCLEOTIDE SEQUENCE</scope>
</reference>
<comment type="caution">
    <text evidence="1">The sequence shown here is derived from an EMBL/GenBank/DDBJ whole genome shotgun (WGS) entry which is preliminary data.</text>
</comment>
<evidence type="ECO:0000313" key="1">
    <source>
        <dbReference type="EMBL" id="CAG7692848.1"/>
    </source>
</evidence>
<organism evidence="1 2">
    <name type="scientific">Allacma fusca</name>
    <dbReference type="NCBI Taxonomy" id="39272"/>
    <lineage>
        <taxon>Eukaryota</taxon>
        <taxon>Metazoa</taxon>
        <taxon>Ecdysozoa</taxon>
        <taxon>Arthropoda</taxon>
        <taxon>Hexapoda</taxon>
        <taxon>Collembola</taxon>
        <taxon>Symphypleona</taxon>
        <taxon>Sminthuridae</taxon>
        <taxon>Allacma</taxon>
    </lineage>
</organism>
<dbReference type="Proteomes" id="UP000708208">
    <property type="component" value="Unassembled WGS sequence"/>
</dbReference>
<sequence>MLKERDENFIEKALWVHSLFSPQIRTPPRVRRRIFLLLLYIIEILGRRSCIIKLERVSLIGRRAGNRPHISKRDPSGPILNHACIIG</sequence>
<dbReference type="AlphaFoldDB" id="A0A8J2JAH0"/>
<accession>A0A8J2JAH0</accession>
<protein>
    <submittedName>
        <fullName evidence="1">Uncharacterized protein</fullName>
    </submittedName>
</protein>
<evidence type="ECO:0000313" key="2">
    <source>
        <dbReference type="Proteomes" id="UP000708208"/>
    </source>
</evidence>
<keyword evidence="2" id="KW-1185">Reference proteome</keyword>
<name>A0A8J2JAH0_9HEXA</name>
<proteinExistence type="predicted"/>
<dbReference type="EMBL" id="CAJVCH010022499">
    <property type="protein sequence ID" value="CAG7692848.1"/>
    <property type="molecule type" value="Genomic_DNA"/>
</dbReference>
<gene>
    <name evidence="1" type="ORF">AFUS01_LOCUS3720</name>
</gene>